<name>A0ACD4B0Y7_9CAUD</name>
<evidence type="ECO:0000313" key="1">
    <source>
        <dbReference type="EMBL" id="UTS51915.1"/>
    </source>
</evidence>
<protein>
    <submittedName>
        <fullName evidence="1">Uncharacterized protein</fullName>
    </submittedName>
</protein>
<keyword evidence="2" id="KW-1185">Reference proteome</keyword>
<dbReference type="EMBL" id="JQ245707">
    <property type="protein sequence ID" value="UTS51915.1"/>
    <property type="molecule type" value="Genomic_DNA"/>
</dbReference>
<organism evidence="1 2">
    <name type="scientific">Cyanophage S-TIM5</name>
    <dbReference type="NCBI Taxonomy" id="1137745"/>
    <lineage>
        <taxon>Viruses</taxon>
        <taxon>Duplodnaviria</taxon>
        <taxon>Heunggongvirae</taxon>
        <taxon>Uroviricota</taxon>
        <taxon>Caudoviricetes</taxon>
        <taxon>Aurunvirus</taxon>
        <taxon>Aurunvirus STIM5</taxon>
    </lineage>
</organism>
<evidence type="ECO:0000313" key="2">
    <source>
        <dbReference type="Proteomes" id="UP000007178"/>
    </source>
</evidence>
<dbReference type="Proteomes" id="UP000007178">
    <property type="component" value="Segment"/>
</dbReference>
<accession>A0ACD4B0Y7</accession>
<reference evidence="1 2" key="1">
    <citation type="journal article" date="2012" name="Proc. Natl. Acad. Sci. U.S.A.">
        <title>A novel lineage of myoviruses infecting cyanobacteria is widespread in the oceans.</title>
        <authorList>
            <person name="Sabehi G."/>
            <person name="Shaulov L."/>
            <person name="Silver D.H."/>
            <person name="Yanai I."/>
            <person name="Harel A."/>
            <person name="Lindell D."/>
        </authorList>
    </citation>
    <scope>NUCLEOTIDE SEQUENCE [LARGE SCALE GENOMIC DNA]</scope>
</reference>
<sequence length="98" mass="11012">MIDTDLKKKAKLSDSFGGTIEKNIPENAEWIDEAFYIKKTRFGLFTSILKEPLGQHFITGATYEGVLTMSRWHLKCLQEGTLNDYTRVVNSGVVGGKL</sequence>
<proteinExistence type="predicted"/>